<accession>A0AA44RFC4</accession>
<reference evidence="1 2" key="1">
    <citation type="submission" date="2017-01" db="EMBL/GenBank/DDBJ databases">
        <title>First report of the plasmid-mediated mcr-1 gene in Citrobacter freudii.</title>
        <authorList>
            <person name="Liu J."/>
            <person name="Yang Y."/>
            <person name="Li Y."/>
            <person name="Liu D."/>
            <person name="Tuo H."/>
            <person name="Davis M."/>
            <person name="Zhang A."/>
        </authorList>
    </citation>
    <scope>NUCLEOTIDE SEQUENCE [LARGE SCALE GENOMIC DNA]</scope>
    <source>
        <strain evidence="1 2">SCC4</strain>
    </source>
</reference>
<dbReference type="Proteomes" id="UP000185597">
    <property type="component" value="Unassembled WGS sequence"/>
</dbReference>
<proteinExistence type="predicted"/>
<gene>
    <name evidence="1" type="ORF">BWD41_21760</name>
</gene>
<name>A0AA44RFC4_CITBR</name>
<dbReference type="AlphaFoldDB" id="A0AA44RFC4"/>
<organism evidence="1 2">
    <name type="scientific">Citrobacter braakii</name>
    <dbReference type="NCBI Taxonomy" id="57706"/>
    <lineage>
        <taxon>Bacteria</taxon>
        <taxon>Pseudomonadati</taxon>
        <taxon>Pseudomonadota</taxon>
        <taxon>Gammaproteobacteria</taxon>
        <taxon>Enterobacterales</taxon>
        <taxon>Enterobacteriaceae</taxon>
        <taxon>Citrobacter</taxon>
        <taxon>Citrobacter freundii complex</taxon>
    </lineage>
</organism>
<dbReference type="EMBL" id="MTCP01000014">
    <property type="protein sequence ID" value="OLY67074.1"/>
    <property type="molecule type" value="Genomic_DNA"/>
</dbReference>
<sequence length="68" mass="7877">MCAPMEQLNTLWRELGYIVVAEDEDSLIISKPFLHFPAGTPVSDIWTWFENSNNEFFVAQMLYGKPTH</sequence>
<protein>
    <submittedName>
        <fullName evidence="1">Uncharacterized protein</fullName>
    </submittedName>
</protein>
<comment type="caution">
    <text evidence="1">The sequence shown here is derived from an EMBL/GenBank/DDBJ whole genome shotgun (WGS) entry which is preliminary data.</text>
</comment>
<evidence type="ECO:0000313" key="2">
    <source>
        <dbReference type="Proteomes" id="UP000185597"/>
    </source>
</evidence>
<evidence type="ECO:0000313" key="1">
    <source>
        <dbReference type="EMBL" id="OLY67074.1"/>
    </source>
</evidence>